<dbReference type="GO" id="GO:0008902">
    <property type="term" value="F:hydroxymethylpyrimidine kinase activity"/>
    <property type="evidence" value="ECO:0007669"/>
    <property type="project" value="TreeGrafter"/>
</dbReference>
<dbReference type="Pfam" id="PF08543">
    <property type="entry name" value="Phos_pyr_kin"/>
    <property type="match status" value="1"/>
</dbReference>
<dbReference type="InterPro" id="IPR013749">
    <property type="entry name" value="PM/HMP-P_kinase-1"/>
</dbReference>
<dbReference type="KEGG" id="mae:Maeo_0460"/>
<sequence length="429" mass="48333">MNSINVLSIGGYDPTGGAGVIADAKTIEILDCNPLTITTTIIPQNNQKVYSQFNLPKEEIENQFKSIFSDFEVSTVKTGVINKDTIDLILKYHKKYNFKIICDPVLKSTTNHNFVDNELIKKYFSLFEKSCIITPNKEEYDKLKEFEEYNDLKNKNIYTLITGVEDKLLFNDIELRTYGGKKIDKECHGTGCVFSSAIASFIAKDYDIVNAIRRAKIVVVGSVIYANKTKYGYNSNPVYINREKVIKNLNYALYLLNKVNFEDFVPEVGSNLAESSLLPKRYNDVAALTGRIIKNKLGGIFVVGDIEFGASEHIAKIILAASSFDPKIRSCLNIRYSEDTINLLEEYSDFSISSFNRGDEPKSVSSMEWGTKFACENYSKQNDFLGAPDIIYDKGGDGKEPMIRVLGNNSIEVVKKVIKIINLNKMHCK</sequence>
<dbReference type="Gene3D" id="3.40.225.10">
    <property type="entry name" value="Class II aldolase/adducin N-terminal domain"/>
    <property type="match status" value="1"/>
</dbReference>
<dbReference type="GO" id="GO:0009228">
    <property type="term" value="P:thiamine biosynthetic process"/>
    <property type="evidence" value="ECO:0007669"/>
    <property type="project" value="InterPro"/>
</dbReference>
<organism evidence="3 4">
    <name type="scientific">Methanococcus aeolicus (strain ATCC BAA-1280 / DSM 17508 / OCM 812 / Nankai-3)</name>
    <dbReference type="NCBI Taxonomy" id="419665"/>
    <lineage>
        <taxon>Archaea</taxon>
        <taxon>Methanobacteriati</taxon>
        <taxon>Methanobacteriota</taxon>
        <taxon>Methanomada group</taxon>
        <taxon>Methanococci</taxon>
        <taxon>Methanococcales</taxon>
        <taxon>Methanococcaceae</taxon>
        <taxon>Methanococcus</taxon>
    </lineage>
</organism>
<dbReference type="Pfam" id="PF10120">
    <property type="entry name" value="ThiN"/>
    <property type="match status" value="1"/>
</dbReference>
<reference evidence="3" key="1">
    <citation type="submission" date="2007-06" db="EMBL/GenBank/DDBJ databases">
        <title>Complete sequence of Methanococcus aeolicus Nankai-3.</title>
        <authorList>
            <consortium name="US DOE Joint Genome Institute"/>
            <person name="Copeland A."/>
            <person name="Lucas S."/>
            <person name="Lapidus A."/>
            <person name="Barry K."/>
            <person name="Glavina del Rio T."/>
            <person name="Dalin E."/>
            <person name="Tice H."/>
            <person name="Pitluck S."/>
            <person name="Chain P."/>
            <person name="Malfatti S."/>
            <person name="Shin M."/>
            <person name="Vergez L."/>
            <person name="Schmutz J."/>
            <person name="Larimer F."/>
            <person name="Land M."/>
            <person name="Hauser L."/>
            <person name="Kyrpides N."/>
            <person name="Lykidis A."/>
            <person name="Sieprawska-Lupa M."/>
            <person name="Whitman W.B."/>
            <person name="Richardson P."/>
        </authorList>
    </citation>
    <scope>NUCLEOTIDE SEQUENCE [LARGE SCALE GENOMIC DNA]</scope>
    <source>
        <strain evidence="3">Nankai-3</strain>
    </source>
</reference>
<keyword evidence="4" id="KW-1185">Reference proteome</keyword>
<dbReference type="eggNOG" id="arCOG00020">
    <property type="taxonomic scope" value="Archaea"/>
</dbReference>
<feature type="domain" description="Thiamine-phosphate synthase ThiN" evidence="2">
    <location>
        <begin position="251"/>
        <end position="419"/>
    </location>
</feature>
<dbReference type="Gene3D" id="3.40.1190.20">
    <property type="match status" value="1"/>
</dbReference>
<dbReference type="SUPFAM" id="SSF53639">
    <property type="entry name" value="AraD/HMP-PK domain-like"/>
    <property type="match status" value="1"/>
</dbReference>
<dbReference type="RefSeq" id="WP_011973178.1">
    <property type="nucleotide sequence ID" value="NC_009635.1"/>
</dbReference>
<dbReference type="InterPro" id="IPR004399">
    <property type="entry name" value="HMP/HMP-P_kinase_dom"/>
</dbReference>
<dbReference type="Proteomes" id="UP000001106">
    <property type="component" value="Chromosome"/>
</dbReference>
<dbReference type="STRING" id="419665.Maeo_0460"/>
<gene>
    <name evidence="3" type="ordered locus">Maeo_0460</name>
</gene>
<dbReference type="OrthoDB" id="43786at2157"/>
<dbReference type="AlphaFoldDB" id="A6UU74"/>
<evidence type="ECO:0000313" key="4">
    <source>
        <dbReference type="Proteomes" id="UP000001106"/>
    </source>
</evidence>
<proteinExistence type="predicted"/>
<dbReference type="GeneID" id="5326395"/>
<evidence type="ECO:0000259" key="1">
    <source>
        <dbReference type="Pfam" id="PF08543"/>
    </source>
</evidence>
<dbReference type="InterPro" id="IPR029056">
    <property type="entry name" value="Ribokinase-like"/>
</dbReference>
<dbReference type="GO" id="GO:0005829">
    <property type="term" value="C:cytosol"/>
    <property type="evidence" value="ECO:0007669"/>
    <property type="project" value="TreeGrafter"/>
</dbReference>
<dbReference type="PANTHER" id="PTHR20858">
    <property type="entry name" value="PHOSPHOMETHYLPYRIMIDINE KINASE"/>
    <property type="match status" value="1"/>
</dbReference>
<dbReference type="InterPro" id="IPR036409">
    <property type="entry name" value="Aldolase_II/adducin_N_sf"/>
</dbReference>
<dbReference type="GO" id="GO:0008972">
    <property type="term" value="F:phosphomethylpyrimidine kinase activity"/>
    <property type="evidence" value="ECO:0007669"/>
    <property type="project" value="UniProtKB-EC"/>
</dbReference>
<dbReference type="PANTHER" id="PTHR20858:SF17">
    <property type="entry name" value="HYDROXYMETHYLPYRIMIDINE_PHOSPHOMETHYLPYRIMIDINE KINASE THI20-RELATED"/>
    <property type="match status" value="1"/>
</dbReference>
<dbReference type="HOGENOM" id="CLU_035788_0_0_2"/>
<accession>A6UU74</accession>
<dbReference type="EMBL" id="CP000743">
    <property type="protein sequence ID" value="ABR56046.1"/>
    <property type="molecule type" value="Genomic_DNA"/>
</dbReference>
<dbReference type="SUPFAM" id="SSF53613">
    <property type="entry name" value="Ribokinase-like"/>
    <property type="match status" value="1"/>
</dbReference>
<keyword evidence="3" id="KW-0808">Transferase</keyword>
<evidence type="ECO:0000259" key="2">
    <source>
        <dbReference type="Pfam" id="PF10120"/>
    </source>
</evidence>
<protein>
    <submittedName>
        <fullName evidence="3">Phosphomethylpyrimidine kinase</fullName>
        <ecNumber evidence="3">2.7.4.7</ecNumber>
    </submittedName>
</protein>
<dbReference type="EC" id="2.7.4.7" evidence="3"/>
<name>A6UU74_META3</name>
<keyword evidence="3" id="KW-0418">Kinase</keyword>
<evidence type="ECO:0000313" key="3">
    <source>
        <dbReference type="EMBL" id="ABR56046.1"/>
    </source>
</evidence>
<dbReference type="InterPro" id="IPR019293">
    <property type="entry name" value="ThiN"/>
</dbReference>
<dbReference type="CDD" id="cd01169">
    <property type="entry name" value="HMPP_kinase"/>
    <property type="match status" value="1"/>
</dbReference>
<feature type="domain" description="Pyridoxamine kinase/Phosphomethylpyrimidine kinase" evidence="1">
    <location>
        <begin position="13"/>
        <end position="237"/>
    </location>
</feature>